<accession>A0ABT6WZP2</accession>
<dbReference type="InterPro" id="IPR036736">
    <property type="entry name" value="ACP-like_sf"/>
</dbReference>
<dbReference type="Proteomes" id="UP001241758">
    <property type="component" value="Unassembled WGS sequence"/>
</dbReference>
<proteinExistence type="predicted"/>
<gene>
    <name evidence="2" type="ORF">QLQ12_42050</name>
</gene>
<evidence type="ECO:0008006" key="4">
    <source>
        <dbReference type="Google" id="ProtNLM"/>
    </source>
</evidence>
<evidence type="ECO:0000313" key="3">
    <source>
        <dbReference type="Proteomes" id="UP001241758"/>
    </source>
</evidence>
<sequence length="121" mass="12800">MSTLDPQLVDGVEKVVRETAIMICAEQPDVPEPSSLNDLDSFSLVQVLLELENVLEIQLLEKLEPFDGDTFRDLAEFIVGLADDETDEPTESATAGPAAAAEPTASSPTAVATQEDATPAA</sequence>
<evidence type="ECO:0000256" key="1">
    <source>
        <dbReference type="SAM" id="MobiDB-lite"/>
    </source>
</evidence>
<comment type="caution">
    <text evidence="2">The sequence shown here is derived from an EMBL/GenBank/DDBJ whole genome shotgun (WGS) entry which is preliminary data.</text>
</comment>
<protein>
    <recommendedName>
        <fullName evidence="4">Carrier domain-containing protein</fullName>
    </recommendedName>
</protein>
<dbReference type="SUPFAM" id="SSF47336">
    <property type="entry name" value="ACP-like"/>
    <property type="match status" value="1"/>
</dbReference>
<feature type="region of interest" description="Disordered" evidence="1">
    <location>
        <begin position="82"/>
        <end position="121"/>
    </location>
</feature>
<name>A0ABT6WZP2_9ACTN</name>
<dbReference type="RefSeq" id="WP_282766656.1">
    <property type="nucleotide sequence ID" value="NZ_JASCTH010000041.1"/>
</dbReference>
<reference evidence="2 3" key="1">
    <citation type="submission" date="2023-05" db="EMBL/GenBank/DDBJ databases">
        <title>Actinoplanes sp. NEAU-A12 genome sequencing.</title>
        <authorList>
            <person name="Wang Z.-S."/>
        </authorList>
    </citation>
    <scope>NUCLEOTIDE SEQUENCE [LARGE SCALE GENOMIC DNA]</scope>
    <source>
        <strain evidence="2 3">NEAU-A12</strain>
    </source>
</reference>
<keyword evidence="3" id="KW-1185">Reference proteome</keyword>
<dbReference type="EMBL" id="JASCTH010000041">
    <property type="protein sequence ID" value="MDI6105189.1"/>
    <property type="molecule type" value="Genomic_DNA"/>
</dbReference>
<feature type="compositionally biased region" description="Low complexity" evidence="1">
    <location>
        <begin position="91"/>
        <end position="113"/>
    </location>
</feature>
<evidence type="ECO:0000313" key="2">
    <source>
        <dbReference type="EMBL" id="MDI6105189.1"/>
    </source>
</evidence>
<organism evidence="2 3">
    <name type="scientific">Actinoplanes sandaracinus</name>
    <dbReference type="NCBI Taxonomy" id="3045177"/>
    <lineage>
        <taxon>Bacteria</taxon>
        <taxon>Bacillati</taxon>
        <taxon>Actinomycetota</taxon>
        <taxon>Actinomycetes</taxon>
        <taxon>Micromonosporales</taxon>
        <taxon>Micromonosporaceae</taxon>
        <taxon>Actinoplanes</taxon>
    </lineage>
</organism>